<protein>
    <recommendedName>
        <fullName evidence="10">Fatty acyl-CoA reductase</fullName>
        <ecNumber evidence="10">1.2.1.84</ecNumber>
    </recommendedName>
</protein>
<evidence type="ECO:0000256" key="2">
    <source>
        <dbReference type="ARBA" id="ARBA00005928"/>
    </source>
</evidence>
<name>A0A7R9J9T2_TIMCA</name>
<organism evidence="13">
    <name type="scientific">Timema californicum</name>
    <name type="common">California timema</name>
    <name type="synonym">Walking stick</name>
    <dbReference type="NCBI Taxonomy" id="61474"/>
    <lineage>
        <taxon>Eukaryota</taxon>
        <taxon>Metazoa</taxon>
        <taxon>Ecdysozoa</taxon>
        <taxon>Arthropoda</taxon>
        <taxon>Hexapoda</taxon>
        <taxon>Insecta</taxon>
        <taxon>Pterygota</taxon>
        <taxon>Neoptera</taxon>
        <taxon>Polyneoptera</taxon>
        <taxon>Phasmatodea</taxon>
        <taxon>Timematodea</taxon>
        <taxon>Timematoidea</taxon>
        <taxon>Timematidae</taxon>
        <taxon>Timema</taxon>
    </lineage>
</organism>
<dbReference type="EMBL" id="OE183051">
    <property type="protein sequence ID" value="CAD7575263.1"/>
    <property type="molecule type" value="Genomic_DNA"/>
</dbReference>
<dbReference type="Pfam" id="PF03015">
    <property type="entry name" value="Sterile"/>
    <property type="match status" value="1"/>
</dbReference>
<dbReference type="PANTHER" id="PTHR11011:SF45">
    <property type="entry name" value="FATTY ACYL-COA REDUCTASE CG8306-RELATED"/>
    <property type="match status" value="1"/>
</dbReference>
<evidence type="ECO:0000259" key="12">
    <source>
        <dbReference type="Pfam" id="PF07993"/>
    </source>
</evidence>
<comment type="subcellular location">
    <subcellularLocation>
        <location evidence="1">Membrane</location>
        <topology evidence="1">Multi-pass membrane protein</topology>
    </subcellularLocation>
</comment>
<dbReference type="EC" id="1.2.1.84" evidence="10"/>
<keyword evidence="6 10" id="KW-1133">Transmembrane helix</keyword>
<dbReference type="Pfam" id="PF07993">
    <property type="entry name" value="NAD_binding_4"/>
    <property type="match status" value="1"/>
</dbReference>
<dbReference type="FunFam" id="3.40.50.720:FF:000143">
    <property type="entry name" value="Fatty acyl-CoA reductase"/>
    <property type="match status" value="1"/>
</dbReference>
<accession>A0A7R9J9T2</accession>
<dbReference type="CDD" id="cd09071">
    <property type="entry name" value="FAR_C"/>
    <property type="match status" value="1"/>
</dbReference>
<keyword evidence="8 10" id="KW-0472">Membrane</keyword>
<dbReference type="InterPro" id="IPR033640">
    <property type="entry name" value="FAR_C"/>
</dbReference>
<evidence type="ECO:0000313" key="13">
    <source>
        <dbReference type="EMBL" id="CAD7575263.1"/>
    </source>
</evidence>
<evidence type="ECO:0000256" key="8">
    <source>
        <dbReference type="ARBA" id="ARBA00023136"/>
    </source>
</evidence>
<dbReference type="SUPFAM" id="SSF51735">
    <property type="entry name" value="NAD(P)-binding Rossmann-fold domains"/>
    <property type="match status" value="1"/>
</dbReference>
<evidence type="ECO:0000256" key="10">
    <source>
        <dbReference type="RuleBase" id="RU363097"/>
    </source>
</evidence>
<keyword evidence="10" id="KW-0560">Oxidoreductase</keyword>
<feature type="transmembrane region" description="Helical" evidence="10">
    <location>
        <begin position="381"/>
        <end position="400"/>
    </location>
</feature>
<dbReference type="InterPro" id="IPR036291">
    <property type="entry name" value="NAD(P)-bd_dom_sf"/>
</dbReference>
<sequence length="585" mass="65653">MSPGGGSRSNFAMYDSFADDDIEEGPGFTKRQLQGKCIFITGGSGFVGKALTEKLLRSVPDVTIILLIRPKRGKAAQERLEEILNDKVFERVRMEKGESVFSHVSAVEGNIEDVDKLGIDPDEYSKMCAKVQIVIHSAATLDFAITLRDATSTNLIGTKNVLKFGQQCPKLVALVHVSSAYVNSNLNAAEERLYEVPADSNRLIDLCSSSTDEELELILPEILNTHLNTYTFTKALAEHEVNNSVIKQKGKAVIIRPSMITCAWKEPIPGWTNSKNGPSGFLMGASKGVVRRLPVNKNFIYDYVPIDIVVNMILVSAAMISANKITTEEDEVPIFHGTSSVSNPFRWTTVEKKINTYLHKEPLKSAVWYPYLKLVPTLRHFSLSAWIVHMIPAYFLDLFLKMTGAKPRGGVGFGADSWPISTFDLVSVFDPMWKGSVRRDTGRVAHKQGRPVFTKLVRLHTNVNKSLKLLEPFIFTEWLFHNDKAIGLSERLDAADKKEFPIDFRTLDWPNYFSTMVTGVRRYLNNEEPSTLKAAIFKDNILFSLNLCLQIFLILAMWAISTLFFSDSWFNVVLPLLGYALFCML</sequence>
<dbReference type="AlphaFoldDB" id="A0A7R9J9T2"/>
<evidence type="ECO:0000256" key="3">
    <source>
        <dbReference type="ARBA" id="ARBA00022516"/>
    </source>
</evidence>
<dbReference type="GO" id="GO:0005777">
    <property type="term" value="C:peroxisome"/>
    <property type="evidence" value="ECO:0007669"/>
    <property type="project" value="TreeGrafter"/>
</dbReference>
<evidence type="ECO:0000256" key="9">
    <source>
        <dbReference type="ARBA" id="ARBA00052530"/>
    </source>
</evidence>
<evidence type="ECO:0000259" key="11">
    <source>
        <dbReference type="Pfam" id="PF03015"/>
    </source>
</evidence>
<dbReference type="GO" id="GO:0035336">
    <property type="term" value="P:long-chain fatty-acyl-CoA metabolic process"/>
    <property type="evidence" value="ECO:0007669"/>
    <property type="project" value="TreeGrafter"/>
</dbReference>
<dbReference type="Gene3D" id="3.40.50.720">
    <property type="entry name" value="NAD(P)-binding Rossmann-like Domain"/>
    <property type="match status" value="1"/>
</dbReference>
<feature type="domain" description="Thioester reductase (TE)" evidence="12">
    <location>
        <begin position="40"/>
        <end position="313"/>
    </location>
</feature>
<dbReference type="GO" id="GO:0102965">
    <property type="term" value="F:alcohol-forming long-chain fatty acyl-CoA reductase activity"/>
    <property type="evidence" value="ECO:0007669"/>
    <property type="project" value="UniProtKB-EC"/>
</dbReference>
<evidence type="ECO:0000256" key="7">
    <source>
        <dbReference type="ARBA" id="ARBA00023098"/>
    </source>
</evidence>
<dbReference type="CDD" id="cd05236">
    <property type="entry name" value="FAR-N_SDR_e"/>
    <property type="match status" value="1"/>
</dbReference>
<dbReference type="GO" id="GO:0016020">
    <property type="term" value="C:membrane"/>
    <property type="evidence" value="ECO:0007669"/>
    <property type="project" value="UniProtKB-SubCell"/>
</dbReference>
<keyword evidence="4 10" id="KW-0812">Transmembrane</keyword>
<evidence type="ECO:0000256" key="1">
    <source>
        <dbReference type="ARBA" id="ARBA00004141"/>
    </source>
</evidence>
<feature type="transmembrane region" description="Helical" evidence="10">
    <location>
        <begin position="541"/>
        <end position="562"/>
    </location>
</feature>
<comment type="function">
    <text evidence="10">Catalyzes the reduction of fatty acyl-CoA to fatty alcohols.</text>
</comment>
<keyword evidence="3 10" id="KW-0444">Lipid biosynthesis</keyword>
<keyword evidence="5 10" id="KW-0521">NADP</keyword>
<evidence type="ECO:0000256" key="4">
    <source>
        <dbReference type="ARBA" id="ARBA00022692"/>
    </source>
</evidence>
<evidence type="ECO:0000256" key="5">
    <source>
        <dbReference type="ARBA" id="ARBA00022857"/>
    </source>
</evidence>
<dbReference type="PANTHER" id="PTHR11011">
    <property type="entry name" value="MALE STERILITY PROTEIN 2-RELATED"/>
    <property type="match status" value="1"/>
</dbReference>
<dbReference type="InterPro" id="IPR026055">
    <property type="entry name" value="FAR"/>
</dbReference>
<gene>
    <name evidence="13" type="ORF">TCMB3V08_LOCUS7860</name>
</gene>
<feature type="domain" description="Fatty acyl-CoA reductase C-terminal" evidence="11">
    <location>
        <begin position="454"/>
        <end position="527"/>
    </location>
</feature>
<dbReference type="InterPro" id="IPR013120">
    <property type="entry name" value="FAR_NAD-bd"/>
</dbReference>
<comment type="catalytic activity">
    <reaction evidence="9 10">
        <text>a long-chain fatty acyl-CoA + 2 NADPH + 2 H(+) = a long-chain primary fatty alcohol + 2 NADP(+) + CoA</text>
        <dbReference type="Rhea" id="RHEA:52716"/>
        <dbReference type="ChEBI" id="CHEBI:15378"/>
        <dbReference type="ChEBI" id="CHEBI:57287"/>
        <dbReference type="ChEBI" id="CHEBI:57783"/>
        <dbReference type="ChEBI" id="CHEBI:58349"/>
        <dbReference type="ChEBI" id="CHEBI:77396"/>
        <dbReference type="ChEBI" id="CHEBI:83139"/>
        <dbReference type="EC" id="1.2.1.84"/>
    </reaction>
</comment>
<proteinExistence type="inferred from homology"/>
<keyword evidence="7 10" id="KW-0443">Lipid metabolism</keyword>
<evidence type="ECO:0000256" key="6">
    <source>
        <dbReference type="ARBA" id="ARBA00022989"/>
    </source>
</evidence>
<reference evidence="13" key="1">
    <citation type="submission" date="2020-11" db="EMBL/GenBank/DDBJ databases">
        <authorList>
            <person name="Tran Van P."/>
        </authorList>
    </citation>
    <scope>NUCLEOTIDE SEQUENCE</scope>
</reference>
<dbReference type="GO" id="GO:0080019">
    <property type="term" value="F:alcohol-forming very long-chain fatty acyl-CoA reductase activity"/>
    <property type="evidence" value="ECO:0007669"/>
    <property type="project" value="InterPro"/>
</dbReference>
<comment type="similarity">
    <text evidence="2 10">Belongs to the fatty acyl-CoA reductase family.</text>
</comment>